<evidence type="ECO:0000313" key="2">
    <source>
        <dbReference type="EMBL" id="TNN48158.1"/>
    </source>
</evidence>
<dbReference type="Proteomes" id="UP000314294">
    <property type="component" value="Unassembled WGS sequence"/>
</dbReference>
<evidence type="ECO:0000313" key="3">
    <source>
        <dbReference type="Proteomes" id="UP000314294"/>
    </source>
</evidence>
<dbReference type="AlphaFoldDB" id="A0A4Z2G3Q7"/>
<reference evidence="2 3" key="1">
    <citation type="submission" date="2019-03" db="EMBL/GenBank/DDBJ databases">
        <title>First draft genome of Liparis tanakae, snailfish: a comprehensive survey of snailfish specific genes.</title>
        <authorList>
            <person name="Kim W."/>
            <person name="Song I."/>
            <person name="Jeong J.-H."/>
            <person name="Kim D."/>
            <person name="Kim S."/>
            <person name="Ryu S."/>
            <person name="Song J.Y."/>
            <person name="Lee S.K."/>
        </authorList>
    </citation>
    <scope>NUCLEOTIDE SEQUENCE [LARGE SCALE GENOMIC DNA]</scope>
    <source>
        <tissue evidence="2">Muscle</tissue>
    </source>
</reference>
<protein>
    <submittedName>
        <fullName evidence="2">Uncharacterized protein</fullName>
    </submittedName>
</protein>
<feature type="compositionally biased region" description="Basic and acidic residues" evidence="1">
    <location>
        <begin position="1"/>
        <end position="10"/>
    </location>
</feature>
<accession>A0A4Z2G3Q7</accession>
<dbReference type="EMBL" id="SRLO01000708">
    <property type="protein sequence ID" value="TNN48158.1"/>
    <property type="molecule type" value="Genomic_DNA"/>
</dbReference>
<gene>
    <name evidence="2" type="ORF">EYF80_041628</name>
</gene>
<name>A0A4Z2G3Q7_9TELE</name>
<feature type="region of interest" description="Disordered" evidence="1">
    <location>
        <begin position="1"/>
        <end position="36"/>
    </location>
</feature>
<keyword evidence="3" id="KW-1185">Reference proteome</keyword>
<organism evidence="2 3">
    <name type="scientific">Liparis tanakae</name>
    <name type="common">Tanaka's snailfish</name>
    <dbReference type="NCBI Taxonomy" id="230148"/>
    <lineage>
        <taxon>Eukaryota</taxon>
        <taxon>Metazoa</taxon>
        <taxon>Chordata</taxon>
        <taxon>Craniata</taxon>
        <taxon>Vertebrata</taxon>
        <taxon>Euteleostomi</taxon>
        <taxon>Actinopterygii</taxon>
        <taxon>Neopterygii</taxon>
        <taxon>Teleostei</taxon>
        <taxon>Neoteleostei</taxon>
        <taxon>Acanthomorphata</taxon>
        <taxon>Eupercaria</taxon>
        <taxon>Perciformes</taxon>
        <taxon>Cottioidei</taxon>
        <taxon>Cottales</taxon>
        <taxon>Liparidae</taxon>
        <taxon>Liparis</taxon>
    </lineage>
</organism>
<evidence type="ECO:0000256" key="1">
    <source>
        <dbReference type="SAM" id="MobiDB-lite"/>
    </source>
</evidence>
<comment type="caution">
    <text evidence="2">The sequence shown here is derived from an EMBL/GenBank/DDBJ whole genome shotgun (WGS) entry which is preliminary data.</text>
</comment>
<proteinExistence type="predicted"/>
<sequence>MSASHDDGNEARPPPLLPEHTVTPPANLTEQLRDKPEDFAARRNVRIVEAPKCPESRSPASVYASPVGAFNLDELKFILLQAVS</sequence>